<sequence>MQFLDAGVRAGERCLYVTTEQTLDDVAQSFAAFPFALDDDRLDVLSLHATPGVTLDDPDGAEETLTLQRLDDDASVGGDLAFGEYTRPLTPGTLREEFRRYADYDRVVVDSANGLAGFTDAHTYRRVVLDVIATLTDEGSATALFTAEDGGADSVGDLLQYAAHGVLALSRERVRDDSHRFVEVAKLRGVDHDTRRLELHIDAERGARAVPGRRSQPPAVKTHGHRPVGVAGFDQLVGGGIVAGAGVLFEHDGTANVSTFLGSILRAALDRGDRVAVVPTIHLRPHGLRTVLSGFGYDADERSRTAASTSSTSSARGTPTARASTPPSAPRRCARRSPRSAPRGTTPTSRRW</sequence>
<feature type="compositionally biased region" description="Low complexity" evidence="3">
    <location>
        <begin position="305"/>
        <end position="326"/>
    </location>
</feature>
<dbReference type="SUPFAM" id="SSF52540">
    <property type="entry name" value="P-loop containing nucleoside triphosphate hydrolases"/>
    <property type="match status" value="1"/>
</dbReference>
<organism evidence="5 6">
    <name type="scientific">Halobaculum litoreum</name>
    <dbReference type="NCBI Taxonomy" id="3031998"/>
    <lineage>
        <taxon>Archaea</taxon>
        <taxon>Methanobacteriati</taxon>
        <taxon>Methanobacteriota</taxon>
        <taxon>Stenosarchaea group</taxon>
        <taxon>Halobacteria</taxon>
        <taxon>Halobacteriales</taxon>
        <taxon>Haloferacaceae</taxon>
        <taxon>Halobaculum</taxon>
    </lineage>
</organism>
<feature type="compositionally biased region" description="Low complexity" evidence="3">
    <location>
        <begin position="339"/>
        <end position="352"/>
    </location>
</feature>
<evidence type="ECO:0000313" key="5">
    <source>
        <dbReference type="EMBL" id="MFC7137250.1"/>
    </source>
</evidence>
<feature type="region of interest" description="Disordered" evidence="3">
    <location>
        <begin position="301"/>
        <end position="352"/>
    </location>
</feature>
<protein>
    <submittedName>
        <fullName evidence="5">RAD55 family ATPase</fullName>
    </submittedName>
</protein>
<dbReference type="Pfam" id="PF06745">
    <property type="entry name" value="ATPase"/>
    <property type="match status" value="1"/>
</dbReference>
<keyword evidence="1" id="KW-0547">Nucleotide-binding</keyword>
<dbReference type="EMBL" id="JBHSZG010000001">
    <property type="protein sequence ID" value="MFC7137250.1"/>
    <property type="molecule type" value="Genomic_DNA"/>
</dbReference>
<comment type="caution">
    <text evidence="5">The sequence shown here is derived from an EMBL/GenBank/DDBJ whole genome shotgun (WGS) entry which is preliminary data.</text>
</comment>
<keyword evidence="6" id="KW-1185">Reference proteome</keyword>
<dbReference type="GO" id="GO:0005524">
    <property type="term" value="F:ATP binding"/>
    <property type="evidence" value="ECO:0007669"/>
    <property type="project" value="UniProtKB-KW"/>
</dbReference>
<evidence type="ECO:0000256" key="1">
    <source>
        <dbReference type="ARBA" id="ARBA00022741"/>
    </source>
</evidence>
<dbReference type="AlphaFoldDB" id="A0ABD5XQ42"/>
<name>A0ABD5XQ42_9EURY</name>
<dbReference type="Gene3D" id="3.40.50.300">
    <property type="entry name" value="P-loop containing nucleotide triphosphate hydrolases"/>
    <property type="match status" value="2"/>
</dbReference>
<evidence type="ECO:0000313" key="6">
    <source>
        <dbReference type="Proteomes" id="UP001596368"/>
    </source>
</evidence>
<reference evidence="5 6" key="1">
    <citation type="journal article" date="2019" name="Int. J. Syst. Evol. Microbiol.">
        <title>The Global Catalogue of Microorganisms (GCM) 10K type strain sequencing project: providing services to taxonomists for standard genome sequencing and annotation.</title>
        <authorList>
            <consortium name="The Broad Institute Genomics Platform"/>
            <consortium name="The Broad Institute Genome Sequencing Center for Infectious Disease"/>
            <person name="Wu L."/>
            <person name="Ma J."/>
        </authorList>
    </citation>
    <scope>NUCLEOTIDE SEQUENCE [LARGE SCALE GENOMIC DNA]</scope>
    <source>
        <strain evidence="5 6">DT92</strain>
    </source>
</reference>
<dbReference type="PANTHER" id="PTHR43637">
    <property type="entry name" value="UPF0273 PROTEIN TM_0370"/>
    <property type="match status" value="1"/>
</dbReference>
<dbReference type="InterPro" id="IPR027417">
    <property type="entry name" value="P-loop_NTPase"/>
</dbReference>
<dbReference type="PANTHER" id="PTHR43637:SF2">
    <property type="entry name" value="PROTEIN GVPD 1"/>
    <property type="match status" value="1"/>
</dbReference>
<dbReference type="InterPro" id="IPR014774">
    <property type="entry name" value="KaiC-like_dom"/>
</dbReference>
<evidence type="ECO:0000259" key="4">
    <source>
        <dbReference type="Pfam" id="PF06745"/>
    </source>
</evidence>
<evidence type="ECO:0000256" key="2">
    <source>
        <dbReference type="ARBA" id="ARBA00022840"/>
    </source>
</evidence>
<dbReference type="Proteomes" id="UP001596368">
    <property type="component" value="Unassembled WGS sequence"/>
</dbReference>
<gene>
    <name evidence="5" type="ORF">ACFQRB_13985</name>
</gene>
<feature type="region of interest" description="Disordered" evidence="3">
    <location>
        <begin position="208"/>
        <end position="227"/>
    </location>
</feature>
<accession>A0ABD5XQ42</accession>
<feature type="domain" description="KaiC-like" evidence="4">
    <location>
        <begin position="93"/>
        <end position="206"/>
    </location>
</feature>
<keyword evidence="2" id="KW-0067">ATP-binding</keyword>
<evidence type="ECO:0000256" key="3">
    <source>
        <dbReference type="SAM" id="MobiDB-lite"/>
    </source>
</evidence>
<proteinExistence type="predicted"/>